<organism evidence="3 4">
    <name type="scientific">Halomonas aestuarii</name>
    <dbReference type="NCBI Taxonomy" id="1897729"/>
    <lineage>
        <taxon>Bacteria</taxon>
        <taxon>Pseudomonadati</taxon>
        <taxon>Pseudomonadota</taxon>
        <taxon>Gammaproteobacteria</taxon>
        <taxon>Oceanospirillales</taxon>
        <taxon>Halomonadaceae</taxon>
        <taxon>Halomonas</taxon>
    </lineage>
</organism>
<dbReference type="AlphaFoldDB" id="A0A1J0VF90"/>
<proteinExistence type="predicted"/>
<name>A0A1J0VF90_9GAMM</name>
<dbReference type="EMBL" id="CP018139">
    <property type="protein sequence ID" value="APE30700.1"/>
    <property type="molecule type" value="Genomic_DNA"/>
</dbReference>
<feature type="signal peptide" evidence="1">
    <location>
        <begin position="1"/>
        <end position="23"/>
    </location>
</feature>
<evidence type="ECO:0000256" key="1">
    <source>
        <dbReference type="SAM" id="SignalP"/>
    </source>
</evidence>
<evidence type="ECO:0000313" key="4">
    <source>
        <dbReference type="Proteomes" id="UP000181985"/>
    </source>
</evidence>
<evidence type="ECO:0000259" key="2">
    <source>
        <dbReference type="Pfam" id="PF13670"/>
    </source>
</evidence>
<dbReference type="RefSeq" id="WP_071943018.1">
    <property type="nucleotide sequence ID" value="NZ_CP018139.1"/>
</dbReference>
<dbReference type="Pfam" id="PF13670">
    <property type="entry name" value="PepSY_2"/>
    <property type="match status" value="1"/>
</dbReference>
<dbReference type="Proteomes" id="UP000181985">
    <property type="component" value="Chromosome"/>
</dbReference>
<keyword evidence="1" id="KW-0732">Signal</keyword>
<sequence>MKRTVLKGIVVSSLLAVSVAALAEPTCTDAPESDWMSKEAMQKQIADMGYKVKEFKTTDTSCYEIYGWDDQERRVEIYFNPVDGSIVEQEFD</sequence>
<evidence type="ECO:0000313" key="3">
    <source>
        <dbReference type="EMBL" id="APE30700.1"/>
    </source>
</evidence>
<reference evidence="4" key="1">
    <citation type="submission" date="2016-11" db="EMBL/GenBank/DDBJ databases">
        <title>Halolamina sediminis sp. nov., an extremely halophilic archaeon isolated from solar salt.</title>
        <authorList>
            <person name="Koh H.-W."/>
            <person name="Rani S."/>
            <person name="Park S.-J."/>
        </authorList>
    </citation>
    <scope>NUCLEOTIDE SEQUENCE [LARGE SCALE GENOMIC DNA]</scope>
    <source>
        <strain evidence="4">Hb3</strain>
    </source>
</reference>
<keyword evidence="4" id="KW-1185">Reference proteome</keyword>
<feature type="chain" id="PRO_5012046013" description="PepSY domain-containing protein" evidence="1">
    <location>
        <begin position="24"/>
        <end position="92"/>
    </location>
</feature>
<accession>A0A1J0VF90</accession>
<dbReference type="OrthoDB" id="5625293at2"/>
<gene>
    <name evidence="3" type="ORF">BOX17_06875</name>
</gene>
<dbReference type="KEGG" id="hsi:BOX17_06875"/>
<protein>
    <recommendedName>
        <fullName evidence="2">PepSY domain-containing protein</fullName>
    </recommendedName>
</protein>
<feature type="domain" description="PepSY" evidence="2">
    <location>
        <begin position="10"/>
        <end position="90"/>
    </location>
</feature>
<dbReference type="InterPro" id="IPR025711">
    <property type="entry name" value="PepSY"/>
</dbReference>